<evidence type="ECO:0000256" key="4">
    <source>
        <dbReference type="SAM" id="MobiDB-lite"/>
    </source>
</evidence>
<dbReference type="PROSITE" id="PS00041">
    <property type="entry name" value="HTH_ARAC_FAMILY_1"/>
    <property type="match status" value="1"/>
</dbReference>
<sequence>MSLLATSTFDTRGIALPERFSAWRDSIDVIFDTKLDEHSDPLAFNARMDASMFGDVVIGRLASDTQAFARPQTKILADGLDAYLVQVFTRGTCSVQDGRHTRIVRPGDIYIIDASAPLDAVDYGFEHITAMIPRDMISRNLARPDGHHRRVIPAEMPLAKLLYAYVCTLSANRTQMTASDGVAAIAPLLSLIESILNAPVPGAVGQHDGQAVEFAVLNTIKDHIETNLSNRDMTPDTLATIMGMSRSRLYRLFEQMGGVSKYIRQRRLRRSLQDLLDQSHRTMRIGEIAWRWGFGSESDFSRAFKQRYGVNPSEARDARSRRGTTTQTSNSDYERWVSEMGT</sequence>
<evidence type="ECO:0000259" key="5">
    <source>
        <dbReference type="PROSITE" id="PS01124"/>
    </source>
</evidence>
<keyword evidence="1" id="KW-0805">Transcription regulation</keyword>
<feature type="compositionally biased region" description="Basic and acidic residues" evidence="4">
    <location>
        <begin position="332"/>
        <end position="342"/>
    </location>
</feature>
<keyword evidence="7" id="KW-1185">Reference proteome</keyword>
<dbReference type="AlphaFoldDB" id="A0A238ZUC4"/>
<dbReference type="EMBL" id="FZNN01000043">
    <property type="protein sequence ID" value="SNR87026.1"/>
    <property type="molecule type" value="Genomic_DNA"/>
</dbReference>
<dbReference type="InterPro" id="IPR050204">
    <property type="entry name" value="AraC_XylS_family_regulators"/>
</dbReference>
<dbReference type="GO" id="GO:0003700">
    <property type="term" value="F:DNA-binding transcription factor activity"/>
    <property type="evidence" value="ECO:0007669"/>
    <property type="project" value="InterPro"/>
</dbReference>
<dbReference type="InterPro" id="IPR009057">
    <property type="entry name" value="Homeodomain-like_sf"/>
</dbReference>
<dbReference type="Gene3D" id="1.10.10.60">
    <property type="entry name" value="Homeodomain-like"/>
    <property type="match status" value="1"/>
</dbReference>
<evidence type="ECO:0000313" key="6">
    <source>
        <dbReference type="EMBL" id="SNR87026.1"/>
    </source>
</evidence>
<keyword evidence="2" id="KW-0238">DNA-binding</keyword>
<dbReference type="InterPro" id="IPR018060">
    <property type="entry name" value="HTH_AraC"/>
</dbReference>
<dbReference type="InterPro" id="IPR020449">
    <property type="entry name" value="Tscrpt_reg_AraC-type_HTH"/>
</dbReference>
<protein>
    <submittedName>
        <fullName evidence="6">Transcriptional regulator, AraC family</fullName>
    </submittedName>
</protein>
<dbReference type="Pfam" id="PF14525">
    <property type="entry name" value="AraC_binding_2"/>
    <property type="match status" value="1"/>
</dbReference>
<dbReference type="PANTHER" id="PTHR46796:SF6">
    <property type="entry name" value="ARAC SUBFAMILY"/>
    <property type="match status" value="1"/>
</dbReference>
<dbReference type="Pfam" id="PF12833">
    <property type="entry name" value="HTH_18"/>
    <property type="match status" value="1"/>
</dbReference>
<gene>
    <name evidence="6" type="ORF">SAMN06265370_1432</name>
</gene>
<dbReference type="InterPro" id="IPR018062">
    <property type="entry name" value="HTH_AraC-typ_CS"/>
</dbReference>
<evidence type="ECO:0000256" key="1">
    <source>
        <dbReference type="ARBA" id="ARBA00023015"/>
    </source>
</evidence>
<dbReference type="PANTHER" id="PTHR46796">
    <property type="entry name" value="HTH-TYPE TRANSCRIPTIONAL ACTIVATOR RHAS-RELATED"/>
    <property type="match status" value="1"/>
</dbReference>
<dbReference type="GO" id="GO:0043565">
    <property type="term" value="F:sequence-specific DNA binding"/>
    <property type="evidence" value="ECO:0007669"/>
    <property type="project" value="InterPro"/>
</dbReference>
<reference evidence="6 7" key="1">
    <citation type="submission" date="2017-06" db="EMBL/GenBank/DDBJ databases">
        <authorList>
            <person name="Kim H.J."/>
            <person name="Triplett B.A."/>
        </authorList>
    </citation>
    <scope>NUCLEOTIDE SEQUENCE [LARGE SCALE GENOMIC DNA]</scope>
    <source>
        <strain evidence="6 7">DSM 29052</strain>
    </source>
</reference>
<keyword evidence="3" id="KW-0804">Transcription</keyword>
<dbReference type="Proteomes" id="UP000198417">
    <property type="component" value="Unassembled WGS sequence"/>
</dbReference>
<feature type="domain" description="HTH araC/xylS-type" evidence="5">
    <location>
        <begin position="218"/>
        <end position="318"/>
    </location>
</feature>
<evidence type="ECO:0000256" key="2">
    <source>
        <dbReference type="ARBA" id="ARBA00023125"/>
    </source>
</evidence>
<name>A0A238ZUC4_9RHOB</name>
<feature type="region of interest" description="Disordered" evidence="4">
    <location>
        <begin position="311"/>
        <end position="342"/>
    </location>
</feature>
<evidence type="ECO:0000256" key="3">
    <source>
        <dbReference type="ARBA" id="ARBA00023163"/>
    </source>
</evidence>
<dbReference type="SUPFAM" id="SSF46689">
    <property type="entry name" value="Homeodomain-like"/>
    <property type="match status" value="1"/>
</dbReference>
<dbReference type="PROSITE" id="PS01124">
    <property type="entry name" value="HTH_ARAC_FAMILY_2"/>
    <property type="match status" value="1"/>
</dbReference>
<dbReference type="RefSeq" id="WP_176439238.1">
    <property type="nucleotide sequence ID" value="NZ_FZNN01000043.1"/>
</dbReference>
<proteinExistence type="predicted"/>
<evidence type="ECO:0000313" key="7">
    <source>
        <dbReference type="Proteomes" id="UP000198417"/>
    </source>
</evidence>
<accession>A0A238ZUC4</accession>
<dbReference type="PRINTS" id="PR00032">
    <property type="entry name" value="HTHARAC"/>
</dbReference>
<organism evidence="6 7">
    <name type="scientific">Puniceibacterium sediminis</name>
    <dbReference type="NCBI Taxonomy" id="1608407"/>
    <lineage>
        <taxon>Bacteria</taxon>
        <taxon>Pseudomonadati</taxon>
        <taxon>Pseudomonadota</taxon>
        <taxon>Alphaproteobacteria</taxon>
        <taxon>Rhodobacterales</taxon>
        <taxon>Paracoccaceae</taxon>
        <taxon>Puniceibacterium</taxon>
    </lineage>
</organism>
<dbReference type="SMART" id="SM00342">
    <property type="entry name" value="HTH_ARAC"/>
    <property type="match status" value="1"/>
</dbReference>
<dbReference type="InterPro" id="IPR035418">
    <property type="entry name" value="AraC-bd_2"/>
</dbReference>